<keyword evidence="4" id="KW-1185">Reference proteome</keyword>
<evidence type="ECO:0000256" key="1">
    <source>
        <dbReference type="SAM" id="MobiDB-lite"/>
    </source>
</evidence>
<evidence type="ECO:0000313" key="3">
    <source>
        <dbReference type="EMBL" id="MFD1304080.1"/>
    </source>
</evidence>
<dbReference type="GO" id="GO:0016740">
    <property type="term" value="F:transferase activity"/>
    <property type="evidence" value="ECO:0007669"/>
    <property type="project" value="UniProtKB-KW"/>
</dbReference>
<evidence type="ECO:0000259" key="2">
    <source>
        <dbReference type="Pfam" id="PF04230"/>
    </source>
</evidence>
<dbReference type="RefSeq" id="WP_238208696.1">
    <property type="nucleotide sequence ID" value="NZ_JBHTND010000051.1"/>
</dbReference>
<dbReference type="EMBL" id="JBHTND010000051">
    <property type="protein sequence ID" value="MFD1304080.1"/>
    <property type="molecule type" value="Genomic_DNA"/>
</dbReference>
<protein>
    <submittedName>
        <fullName evidence="3">Polysaccharide pyruvyl transferase family protein</fullName>
    </submittedName>
</protein>
<name>A0ABW3X4D7_9HYPH</name>
<dbReference type="Pfam" id="PF04230">
    <property type="entry name" value="PS_pyruv_trans"/>
    <property type="match status" value="2"/>
</dbReference>
<feature type="domain" description="Polysaccharide pyruvyl transferase" evidence="2">
    <location>
        <begin position="102"/>
        <end position="237"/>
    </location>
</feature>
<sequence length="753" mass="81447">MATSITRHVREKGEIPLAWAGSTLDMNYLNFGDALSPVMIALLSGKPIRRAPMKSFGPRLACVGTIGHGFANGEVWFWGTGCSNWANPSAPAAEKKPFVPSAESHFTVTATRGPVSESLLSAKTLSHAVPYGDPVWLLPRFYKPTVKKRYKLGVILHLSELANREMEAVPRKEIARFRIPAELADDIHLITTVTELHVGALQSKIDEILSCERIVSTSLHGMVIAESYGIPCLYFAPSLPKDGLQSVELVPGGDVDLRIVDLYTGLGLPKIDVFNQPRAKPSDWPAIMKAIDQTWSPKSFDGDALINAFPVDLSPISAAPGETIWEHKALTDLKLRHDVGELNRVDRKEFPGGAKVAAARFPDEPAKGAPEPAAKSGAAKSGAAKPGAEKPVVGKTAREPAGEDAGLASAAAVEKKKSSAALLKRIKSTLPPGSVPLAWAASSKKFPYANFGDALSAVMVASISGRVVRHAAFDSDSERLVAVGTIGHAVSNGTLHMWGTGLDAQRCPGNPNPAPYQRPAGTEFHVHAVRGPKTGAVLRAQGIAVPEIYGDPVYLLPRLWPMDHVAKTHEIGVIVHLTELASQDPAATVLDVMTRYGIPPERKGDIRIINTITERDTPSLRAKVEEIVSCRHILSTSLHGLVIAECYGIPCAWFATYGAGEGRELKLDDDAEKVDHRVRDFYLGAGVTRLNAFCLERRAKPEWDKALDWIKATWRPLTYSPEGLFEAFPLPKAVAFEAAPWPVEPRVLKALKF</sequence>
<evidence type="ECO:0000313" key="4">
    <source>
        <dbReference type="Proteomes" id="UP001597176"/>
    </source>
</evidence>
<feature type="domain" description="Polysaccharide pyruvyl transferase" evidence="2">
    <location>
        <begin position="524"/>
        <end position="655"/>
    </location>
</feature>
<feature type="region of interest" description="Disordered" evidence="1">
    <location>
        <begin position="358"/>
        <end position="401"/>
    </location>
</feature>
<organism evidence="3 4">
    <name type="scientific">Methylobacterium marchantiae</name>
    <dbReference type="NCBI Taxonomy" id="600331"/>
    <lineage>
        <taxon>Bacteria</taxon>
        <taxon>Pseudomonadati</taxon>
        <taxon>Pseudomonadota</taxon>
        <taxon>Alphaproteobacteria</taxon>
        <taxon>Hyphomicrobiales</taxon>
        <taxon>Methylobacteriaceae</taxon>
        <taxon>Methylobacterium</taxon>
    </lineage>
</organism>
<gene>
    <name evidence="3" type="ORF">ACFQ4G_21180</name>
</gene>
<keyword evidence="3" id="KW-0808">Transferase</keyword>
<accession>A0ABW3X4D7</accession>
<dbReference type="InterPro" id="IPR007345">
    <property type="entry name" value="Polysacch_pyruvyl_Trfase"/>
</dbReference>
<reference evidence="4" key="1">
    <citation type="journal article" date="2019" name="Int. J. Syst. Evol. Microbiol.">
        <title>The Global Catalogue of Microorganisms (GCM) 10K type strain sequencing project: providing services to taxonomists for standard genome sequencing and annotation.</title>
        <authorList>
            <consortium name="The Broad Institute Genomics Platform"/>
            <consortium name="The Broad Institute Genome Sequencing Center for Infectious Disease"/>
            <person name="Wu L."/>
            <person name="Ma J."/>
        </authorList>
    </citation>
    <scope>NUCLEOTIDE SEQUENCE [LARGE SCALE GENOMIC DNA]</scope>
    <source>
        <strain evidence="4">CCUG 56108</strain>
    </source>
</reference>
<dbReference type="Proteomes" id="UP001597176">
    <property type="component" value="Unassembled WGS sequence"/>
</dbReference>
<comment type="caution">
    <text evidence="3">The sequence shown here is derived from an EMBL/GenBank/DDBJ whole genome shotgun (WGS) entry which is preliminary data.</text>
</comment>
<feature type="compositionally biased region" description="Low complexity" evidence="1">
    <location>
        <begin position="367"/>
        <end position="391"/>
    </location>
</feature>
<proteinExistence type="predicted"/>